<dbReference type="KEGG" id="prf:PeribacterA2_0687"/>
<reference evidence="4" key="1">
    <citation type="submission" date="2015-10" db="EMBL/GenBank/DDBJ databases">
        <title>Analysis of five complete genome sequences for members of the class Peribacteria in the recently recognized Peregrinibacteria bacterial phylum.</title>
        <authorList>
            <person name="Anantharaman K."/>
            <person name="Brown C.T."/>
            <person name="Burstein D."/>
            <person name="Castelle C.J."/>
            <person name="Probst A.J."/>
            <person name="Thomas B.C."/>
            <person name="Williams K.H."/>
            <person name="Banfield J.F."/>
        </authorList>
    </citation>
    <scope>NUCLEOTIDE SEQUENCE [LARGE SCALE GENOMIC DNA]</scope>
</reference>
<accession>A0A0S1SLY8</accession>
<dbReference type="InterPro" id="IPR003688">
    <property type="entry name" value="TraG/VirD4"/>
</dbReference>
<accession>A0A0S1SLM1</accession>
<gene>
    <name evidence="3" type="ORF">PeribacterD1_0688</name>
</gene>
<protein>
    <recommendedName>
        <fullName evidence="2">DUF8128 domain-containing protein</fullName>
    </recommendedName>
</protein>
<evidence type="ECO:0000313" key="3">
    <source>
        <dbReference type="EMBL" id="ALM13362.1"/>
    </source>
</evidence>
<feature type="domain" description="DUF8128" evidence="2">
    <location>
        <begin position="33"/>
        <end position="281"/>
    </location>
</feature>
<dbReference type="InterPro" id="IPR027417">
    <property type="entry name" value="P-loop_NTPase"/>
</dbReference>
<dbReference type="Gene3D" id="3.40.50.300">
    <property type="entry name" value="P-loop containing nucleotide triphosphate hydrolases"/>
    <property type="match status" value="2"/>
</dbReference>
<dbReference type="EMBL" id="CP013065">
    <property type="protein sequence ID" value="ALM13362.1"/>
    <property type="molecule type" value="Genomic_DNA"/>
</dbReference>
<dbReference type="InterPro" id="IPR051162">
    <property type="entry name" value="T4SS_component"/>
</dbReference>
<dbReference type="AlphaFoldDB" id="A0A0S1SQW1"/>
<dbReference type="SUPFAM" id="SSF52540">
    <property type="entry name" value="P-loop containing nucleoside triphosphate hydrolases"/>
    <property type="match status" value="1"/>
</dbReference>
<proteinExistence type="predicted"/>
<dbReference type="Pfam" id="PF02534">
    <property type="entry name" value="T4SS-DNA_transf"/>
    <property type="match status" value="1"/>
</dbReference>
<dbReference type="PATRIC" id="fig|1735161.3.peg.667"/>
<dbReference type="InterPro" id="IPR058441">
    <property type="entry name" value="DUF8128"/>
</dbReference>
<evidence type="ECO:0000259" key="2">
    <source>
        <dbReference type="Pfam" id="PF26449"/>
    </source>
</evidence>
<name>A0A0S1SQW1_9BACT</name>
<dbReference type="CDD" id="cd01127">
    <property type="entry name" value="TrwB_TraG_TraD_VirD4"/>
    <property type="match status" value="1"/>
</dbReference>
<accession>A0A0S1SQW1</accession>
<dbReference type="Proteomes" id="UP000069135">
    <property type="component" value="Chromosome"/>
</dbReference>
<dbReference type="PANTHER" id="PTHR30121:SF11">
    <property type="entry name" value="AAA+ ATPASE DOMAIN-CONTAINING PROTEIN"/>
    <property type="match status" value="1"/>
</dbReference>
<reference evidence="3 4" key="2">
    <citation type="journal article" date="2016" name="PeerJ">
        <title>Analysis of five complete genome sequences for members of the class Peribacteria in the recently recognized Peregrinibacteria bacterial phylum.</title>
        <authorList>
            <person name="Anantharaman K."/>
            <person name="Brown C.T."/>
            <person name="Burstein D."/>
            <person name="Castelle C.J."/>
            <person name="Probst A.J."/>
            <person name="Thomas B.C."/>
            <person name="Williams K.H."/>
            <person name="Banfield J.F."/>
        </authorList>
    </citation>
    <scope>NUCLEOTIDE SEQUENCE [LARGE SCALE GENOMIC DNA]</scope>
    <source>
        <strain evidence="3">RIFOXYD1_FULL_PER-ii_59_16</strain>
    </source>
</reference>
<accession>A0A0S1SVH8</accession>
<organism evidence="3 4">
    <name type="scientific">Candidatus Peribacter riflensis</name>
    <dbReference type="NCBI Taxonomy" id="1735162"/>
    <lineage>
        <taxon>Bacteria</taxon>
        <taxon>Candidatus Peregrinibacteriota</taxon>
        <taxon>Candidatus Peribacteria</taxon>
        <taxon>Candidatus Peribacterales</taxon>
        <taxon>Candidatus Peribacteraceae</taxon>
        <taxon>Candidatus Peribacter</taxon>
    </lineage>
</organism>
<feature type="region of interest" description="Disordered" evidence="1">
    <location>
        <begin position="725"/>
        <end position="747"/>
    </location>
</feature>
<accession>A0A0S1SI59</accession>
<evidence type="ECO:0000313" key="4">
    <source>
        <dbReference type="Proteomes" id="UP000069135"/>
    </source>
</evidence>
<dbReference type="Pfam" id="PF26449">
    <property type="entry name" value="DUF8128"/>
    <property type="match status" value="1"/>
</dbReference>
<dbReference type="STRING" id="1735162.PeribacterB2_0688"/>
<sequence>MANLRYLHIVVPQGKKENRKLESKFQDLLVSLRNTVTEERFSFEYFGYEQYTYFYVVMGEKYKETIEGLIYASFPDAEIRETKDYTEMLHPEKHHLAGCELTLKERDVYPIKMYDKFEEDSMSRLFSVLSKIDSGEQVWVQIVVEPHADDALYHFRRSWRFKFANLKKYFSVRDRLRKEGRKGIQSVRYEAAKQKEQTKPFRVSIRCAYLSKSEEEASRKLEAVKNSFYHFNDSDINGFVSSKDINVASFLRRYRERQHATAYILSAAEVATLFHLPNADYVHHIVHVLARKSDPPQDLPRSGEKDVSTFGITNYHNNFVKFGVRLEDRRRHLYVVGKSGVGKSKLLELLIKEDLERGRGVAVLDPHGDLVDCVLKHVPKSRIEDVILFDPGDTEFPIAFNPLAKVDEAYKMQLTIGFLDIFKKLFGDNWTYRLEHVLRYTTLALLDSPNTTVLSILKMLNDKNYRQKIVARIQDNVVKSFWVSEFAAWSEKFDSEAITPLLNKVGQFVATNMIRNIIGQPTAQFDIRDVMDNKKILLMKVSKGLLGEENSSLIGSMIITKMYQAAMSRANVEEEHRPDFYFYVDEFQNFATDTFYEILSEARKYHLDLTIAHQYMGQLSARIRQTVFGNVGSMISFRVGAEDAVVLEKEYEPIFKERDIINLGVREFYVKMSVKGEIREAFSGRTVDVPKSKEDHTQEIIARSRAKYCNPKKKVEEMLKRWDEAAAAPPKEDEISSVEEKFEEPII</sequence>
<dbReference type="PANTHER" id="PTHR30121">
    <property type="entry name" value="UNCHARACTERIZED PROTEIN YJGR-RELATED"/>
    <property type="match status" value="1"/>
</dbReference>
<evidence type="ECO:0000256" key="1">
    <source>
        <dbReference type="SAM" id="MobiDB-lite"/>
    </source>
</evidence>
<dbReference type="GO" id="GO:0016020">
    <property type="term" value="C:membrane"/>
    <property type="evidence" value="ECO:0007669"/>
    <property type="project" value="InterPro"/>
</dbReference>